<dbReference type="EMBL" id="JAPEVA010000014">
    <property type="protein sequence ID" value="KAJ4408770.1"/>
    <property type="molecule type" value="Genomic_DNA"/>
</dbReference>
<protein>
    <submittedName>
        <fullName evidence="2">Uncharacterized protein</fullName>
    </submittedName>
</protein>
<evidence type="ECO:0000256" key="1">
    <source>
        <dbReference type="SAM" id="MobiDB-lite"/>
    </source>
</evidence>
<name>A0A9W8ZJV7_9PLEO</name>
<comment type="caution">
    <text evidence="2">The sequence shown here is derived from an EMBL/GenBank/DDBJ whole genome shotgun (WGS) entry which is preliminary data.</text>
</comment>
<feature type="region of interest" description="Disordered" evidence="1">
    <location>
        <begin position="388"/>
        <end position="418"/>
    </location>
</feature>
<evidence type="ECO:0000313" key="3">
    <source>
        <dbReference type="Proteomes" id="UP001140510"/>
    </source>
</evidence>
<dbReference type="AlphaFoldDB" id="A0A9W8ZJV7"/>
<sequence length="455" mass="50318">MAYQQDPPNASSRTTSPYVAEGQVFWDSQPPQSVNQPQAYAYQGEEPPYVYHSGSVLPASYGPVGQEQGFDTFANRINHFDQATTPSHQQLDNQQEHPAYQCGMTDHYQRGVNNTGFSECGVKDVSSEFVPIQREDFEELWPMDTQQTTFPPLVSSTNEQDSNDVLSSWQSPPFDADVSMDLQNLDDVGFSTVQTDVQVSNWSRYKNLSAHAYLDGNESVISINLIGGENEYQALPQETHLSASRHLGPGAGSDQPWTPLAASRDHGHRAGRYNMMQQLSDRIQVPATIHSTNTSQSLGSSYGVVRSMSSMTSFSQVTQENIVDSTDTLRQRDLRLATPGTGLGFTNLGQTPPRLIQQGIDAIQVVPGLANLDLLVFKRKDARLKHYRKHHPELASDPVPRPERTKAGRPAPSDQEFTLSRVGSGLTGVDGQGELFVLEDEMLYKSMIIPGELEE</sequence>
<reference evidence="2" key="1">
    <citation type="submission" date="2022-10" db="EMBL/GenBank/DDBJ databases">
        <title>Tapping the CABI collections for fungal endophytes: first genome assemblies for Collariella, Neodidymelliopsis, Ascochyta clinopodiicola, Didymella pomorum, Didymosphaeria variabile, Neocosmospora piperis and Neocucurbitaria cava.</title>
        <authorList>
            <person name="Hill R."/>
        </authorList>
    </citation>
    <scope>NUCLEOTIDE SEQUENCE</scope>
    <source>
        <strain evidence="2">IMI 355091</strain>
    </source>
</reference>
<gene>
    <name evidence="2" type="ORF">N0V91_003026</name>
</gene>
<dbReference type="Proteomes" id="UP001140510">
    <property type="component" value="Unassembled WGS sequence"/>
</dbReference>
<keyword evidence="3" id="KW-1185">Reference proteome</keyword>
<evidence type="ECO:0000313" key="2">
    <source>
        <dbReference type="EMBL" id="KAJ4408770.1"/>
    </source>
</evidence>
<feature type="compositionally biased region" description="Polar residues" evidence="1">
    <location>
        <begin position="1"/>
        <end position="17"/>
    </location>
</feature>
<accession>A0A9W8ZJV7</accession>
<organism evidence="2 3">
    <name type="scientific">Didymella pomorum</name>
    <dbReference type="NCBI Taxonomy" id="749634"/>
    <lineage>
        <taxon>Eukaryota</taxon>
        <taxon>Fungi</taxon>
        <taxon>Dikarya</taxon>
        <taxon>Ascomycota</taxon>
        <taxon>Pezizomycotina</taxon>
        <taxon>Dothideomycetes</taxon>
        <taxon>Pleosporomycetidae</taxon>
        <taxon>Pleosporales</taxon>
        <taxon>Pleosporineae</taxon>
        <taxon>Didymellaceae</taxon>
        <taxon>Didymella</taxon>
    </lineage>
</organism>
<dbReference type="OrthoDB" id="3800855at2759"/>
<proteinExistence type="predicted"/>
<feature type="region of interest" description="Disordered" evidence="1">
    <location>
        <begin position="1"/>
        <end position="35"/>
    </location>
</feature>